<name>A0A2G5DAW4_AQUCA</name>
<dbReference type="GO" id="GO:0009736">
    <property type="term" value="P:cytokinin-activated signaling pathway"/>
    <property type="evidence" value="ECO:0007669"/>
    <property type="project" value="InterPro"/>
</dbReference>
<dbReference type="GO" id="GO:0000160">
    <property type="term" value="P:phosphorelay signal transduction system"/>
    <property type="evidence" value="ECO:0007669"/>
    <property type="project" value="UniProtKB-KW"/>
</dbReference>
<dbReference type="GO" id="GO:0005634">
    <property type="term" value="C:nucleus"/>
    <property type="evidence" value="ECO:0007669"/>
    <property type="project" value="UniProtKB-SubCell"/>
</dbReference>
<evidence type="ECO:0000313" key="10">
    <source>
        <dbReference type="Proteomes" id="UP000230069"/>
    </source>
</evidence>
<dbReference type="InterPro" id="IPR011006">
    <property type="entry name" value="CheY-like_superfamily"/>
</dbReference>
<dbReference type="InParanoid" id="A0A2G5DAW4"/>
<evidence type="ECO:0000256" key="3">
    <source>
        <dbReference type="ARBA" id="ARBA00023015"/>
    </source>
</evidence>
<dbReference type="SUPFAM" id="SSF52172">
    <property type="entry name" value="CheY-like"/>
    <property type="match status" value="1"/>
</dbReference>
<dbReference type="Pfam" id="PF00072">
    <property type="entry name" value="Response_reg"/>
    <property type="match status" value="1"/>
</dbReference>
<dbReference type="InterPro" id="IPR006447">
    <property type="entry name" value="Myb_dom_plants"/>
</dbReference>
<sequence>MAGIPVKNPQSKYMRVGLHVLVVDDDPFALLNAERMLTIKNYKVTTATGCREALSLLKNSDVHFDLVLSELYLPGMDGYQLLEIVRTVYNIPFIFMSSDHTLDVMERGLEAGARFFFLKPLTMSNYESMWQFVYTENIEYFRAMNIERRQGPSPPPQDRPSSLSISDYTTRKQGRNSSSSSNTSNRKKQRQDDGQDNKKQKRPYKKRGKEDQNFGKNIAAVPPKKTRVIWTSQLHEKFLLALRILSKARVVPKRIQALMKIRELSRANIASHLQKYRLYLNKYKGTSESDYPRRRIRMRLPDETEYHDYLPSDDHSMWYDSYNYQNRPQSPLQANQPGLRDNFHPPNNLNHVPSAGPQYIFQEGSNDNYFMAQANQPGHPTEVTKPGYLGRPWMSGGPTMDQSNVGAYPSLFGTSAPLYGNDLNIGSTTNATPILVEQQLNQGNAGFLPNAPLDPNFGNLSSESLQNSSHSADYIGNMAPFGAWNGIGTGTMGCEISNNGNSTDISRMDEIQMGKKPVEKAINEFSLPDDPLYLNGMNFNSTSEGEPFAVNPNYVVVGESSTRALVNPCKVQQGNEVNNSGRFDIVNDIEDYLPNQGYKIANEACVILEPI</sequence>
<organism evidence="9 10">
    <name type="scientific">Aquilegia coerulea</name>
    <name type="common">Rocky mountain columbine</name>
    <dbReference type="NCBI Taxonomy" id="218851"/>
    <lineage>
        <taxon>Eukaryota</taxon>
        <taxon>Viridiplantae</taxon>
        <taxon>Streptophyta</taxon>
        <taxon>Embryophyta</taxon>
        <taxon>Tracheophyta</taxon>
        <taxon>Spermatophyta</taxon>
        <taxon>Magnoliopsida</taxon>
        <taxon>Ranunculales</taxon>
        <taxon>Ranunculaceae</taxon>
        <taxon>Thalictroideae</taxon>
        <taxon>Aquilegia</taxon>
    </lineage>
</organism>
<dbReference type="FunFam" id="1.10.10.60:FF:000007">
    <property type="entry name" value="Two-component response regulator"/>
    <property type="match status" value="1"/>
</dbReference>
<protein>
    <recommendedName>
        <fullName evidence="8">Response regulatory domain-containing protein</fullName>
    </recommendedName>
</protein>
<comment type="caution">
    <text evidence="6">Lacks conserved residue(s) required for the propagation of feature annotation.</text>
</comment>
<reference evidence="9 10" key="1">
    <citation type="submission" date="2017-09" db="EMBL/GenBank/DDBJ databases">
        <title>WGS assembly of Aquilegia coerulea Goldsmith.</title>
        <authorList>
            <person name="Hodges S."/>
            <person name="Kramer E."/>
            <person name="Nordborg M."/>
            <person name="Tomkins J."/>
            <person name="Borevitz J."/>
            <person name="Derieg N."/>
            <person name="Yan J."/>
            <person name="Mihaltcheva S."/>
            <person name="Hayes R.D."/>
            <person name="Rokhsar D."/>
        </authorList>
    </citation>
    <scope>NUCLEOTIDE SEQUENCE [LARGE SCALE GENOMIC DNA]</scope>
    <source>
        <strain evidence="10">cv. Goldsmith</strain>
    </source>
</reference>
<comment type="subcellular location">
    <subcellularLocation>
        <location evidence="1">Nucleus</location>
    </subcellularLocation>
</comment>
<feature type="region of interest" description="Disordered" evidence="7">
    <location>
        <begin position="148"/>
        <end position="218"/>
    </location>
</feature>
<accession>A0A2G5DAW4</accession>
<evidence type="ECO:0000256" key="6">
    <source>
        <dbReference type="PROSITE-ProRule" id="PRU00169"/>
    </source>
</evidence>
<dbReference type="PANTHER" id="PTHR43874:SF67">
    <property type="entry name" value="TWO-COMPONENT RESPONSE REGULATOR ARR2"/>
    <property type="match status" value="1"/>
</dbReference>
<dbReference type="Gene3D" id="3.40.50.2300">
    <property type="match status" value="1"/>
</dbReference>
<dbReference type="Gene3D" id="1.10.10.60">
    <property type="entry name" value="Homeodomain-like"/>
    <property type="match status" value="1"/>
</dbReference>
<proteinExistence type="predicted"/>
<evidence type="ECO:0000256" key="1">
    <source>
        <dbReference type="ARBA" id="ARBA00004123"/>
    </source>
</evidence>
<feature type="compositionally biased region" description="Polar residues" evidence="7">
    <location>
        <begin position="159"/>
        <end position="168"/>
    </location>
</feature>
<evidence type="ECO:0000256" key="2">
    <source>
        <dbReference type="ARBA" id="ARBA00023012"/>
    </source>
</evidence>
<keyword evidence="4" id="KW-0804">Transcription</keyword>
<keyword evidence="5" id="KW-0539">Nucleus</keyword>
<gene>
    <name evidence="9" type="ORF">AQUCO_02400004v1</name>
</gene>
<dbReference type="OrthoDB" id="60033at2759"/>
<dbReference type="STRING" id="218851.A0A2G5DAW4"/>
<dbReference type="Proteomes" id="UP000230069">
    <property type="component" value="Unassembled WGS sequence"/>
</dbReference>
<dbReference type="EMBL" id="KZ305041">
    <property type="protein sequence ID" value="PIA40636.1"/>
    <property type="molecule type" value="Genomic_DNA"/>
</dbReference>
<dbReference type="SUPFAM" id="SSF46689">
    <property type="entry name" value="Homeodomain-like"/>
    <property type="match status" value="1"/>
</dbReference>
<evidence type="ECO:0000259" key="8">
    <source>
        <dbReference type="PROSITE" id="PS50110"/>
    </source>
</evidence>
<dbReference type="InterPro" id="IPR045279">
    <property type="entry name" value="ARR-like"/>
</dbReference>
<dbReference type="InterPro" id="IPR001789">
    <property type="entry name" value="Sig_transdc_resp-reg_receiver"/>
</dbReference>
<keyword evidence="3" id="KW-0805">Transcription regulation</keyword>
<dbReference type="NCBIfam" id="TIGR01557">
    <property type="entry name" value="myb_SHAQKYF"/>
    <property type="match status" value="1"/>
</dbReference>
<feature type="domain" description="Response regulatory" evidence="8">
    <location>
        <begin position="19"/>
        <end position="134"/>
    </location>
</feature>
<evidence type="ECO:0000313" key="9">
    <source>
        <dbReference type="EMBL" id="PIA40636.1"/>
    </source>
</evidence>
<keyword evidence="10" id="KW-1185">Reference proteome</keyword>
<dbReference type="PANTHER" id="PTHR43874">
    <property type="entry name" value="TWO-COMPONENT RESPONSE REGULATOR"/>
    <property type="match status" value="1"/>
</dbReference>
<dbReference type="InterPro" id="IPR009057">
    <property type="entry name" value="Homeodomain-like_sf"/>
</dbReference>
<dbReference type="AlphaFoldDB" id="A0A2G5DAW4"/>
<evidence type="ECO:0000256" key="4">
    <source>
        <dbReference type="ARBA" id="ARBA00023163"/>
    </source>
</evidence>
<evidence type="ECO:0000256" key="7">
    <source>
        <dbReference type="SAM" id="MobiDB-lite"/>
    </source>
</evidence>
<dbReference type="PROSITE" id="PS50110">
    <property type="entry name" value="RESPONSE_REGULATORY"/>
    <property type="match status" value="1"/>
</dbReference>
<dbReference type="GO" id="GO:0003677">
    <property type="term" value="F:DNA binding"/>
    <property type="evidence" value="ECO:0007669"/>
    <property type="project" value="InterPro"/>
</dbReference>
<evidence type="ECO:0000256" key="5">
    <source>
        <dbReference type="ARBA" id="ARBA00023242"/>
    </source>
</evidence>
<dbReference type="SMART" id="SM00448">
    <property type="entry name" value="REC"/>
    <property type="match status" value="1"/>
</dbReference>
<dbReference type="CDD" id="cd17584">
    <property type="entry name" value="REC_typeB_ARR-like"/>
    <property type="match status" value="1"/>
</dbReference>
<keyword evidence="2" id="KW-0902">Two-component regulatory system</keyword>